<accession>A0A6C0K1B5</accession>
<protein>
    <submittedName>
        <fullName evidence="1">Uncharacterized protein</fullName>
    </submittedName>
</protein>
<dbReference type="EMBL" id="MN740790">
    <property type="protein sequence ID" value="QHU11832.1"/>
    <property type="molecule type" value="Genomic_DNA"/>
</dbReference>
<organism evidence="1">
    <name type="scientific">viral metagenome</name>
    <dbReference type="NCBI Taxonomy" id="1070528"/>
    <lineage>
        <taxon>unclassified sequences</taxon>
        <taxon>metagenomes</taxon>
        <taxon>organismal metagenomes</taxon>
    </lineage>
</organism>
<reference evidence="1" key="1">
    <citation type="journal article" date="2020" name="Nature">
        <title>Giant virus diversity and host interactions through global metagenomics.</title>
        <authorList>
            <person name="Schulz F."/>
            <person name="Roux S."/>
            <person name="Paez-Espino D."/>
            <person name="Jungbluth S."/>
            <person name="Walsh D.A."/>
            <person name="Denef V.J."/>
            <person name="McMahon K.D."/>
            <person name="Konstantinidis K.T."/>
            <person name="Eloe-Fadrosh E.A."/>
            <person name="Kyrpides N.C."/>
            <person name="Woyke T."/>
        </authorList>
    </citation>
    <scope>NUCLEOTIDE SEQUENCE</scope>
    <source>
        <strain evidence="1">GVMAG-S-1101169-75</strain>
    </source>
</reference>
<proteinExistence type="predicted"/>
<evidence type="ECO:0000313" key="1">
    <source>
        <dbReference type="EMBL" id="QHU11832.1"/>
    </source>
</evidence>
<dbReference type="AlphaFoldDB" id="A0A6C0K1B5"/>
<name>A0A6C0K1B5_9ZZZZ</name>
<sequence length="130" mass="15048">MGGSSSKISTILNSQRSWNVLDYLKQYPKSKITVADMELASLVLSPDNFLEFLDHVGNKKDLKNIKKGVLTRTQSEDQNDQLNIIILKLLKYYGLKRISNWNANKYLETFLNVDMNNRRQIQQRVQIISS</sequence>